<dbReference type="InterPro" id="IPR006047">
    <property type="entry name" value="GH13_cat_dom"/>
</dbReference>
<dbReference type="EC" id="3.2.1.93" evidence="3"/>
<gene>
    <name evidence="3" type="ORF">C1O36_11530</name>
</gene>
<dbReference type="Proteomes" id="UP000572988">
    <property type="component" value="Unassembled WGS sequence"/>
</dbReference>
<dbReference type="Gene3D" id="2.60.40.1180">
    <property type="entry name" value="Golgi alpha-mannosidase II"/>
    <property type="match status" value="1"/>
</dbReference>
<dbReference type="PANTHER" id="PTHR10357">
    <property type="entry name" value="ALPHA-AMYLASE FAMILY MEMBER"/>
    <property type="match status" value="1"/>
</dbReference>
<dbReference type="Pfam" id="PF00128">
    <property type="entry name" value="Alpha-amylase"/>
    <property type="match status" value="1"/>
</dbReference>
<comment type="caution">
    <text evidence="3">The sequence shown here is derived from an EMBL/GenBank/DDBJ whole genome shotgun (WGS) entry which is preliminary data.</text>
</comment>
<name>A0ABX0G173_STASC</name>
<dbReference type="InterPro" id="IPR013780">
    <property type="entry name" value="Glyco_hydro_b"/>
</dbReference>
<dbReference type="InterPro" id="IPR045857">
    <property type="entry name" value="O16G_dom_2"/>
</dbReference>
<proteinExistence type="predicted"/>
<dbReference type="InterPro" id="IPR017853">
    <property type="entry name" value="GH"/>
</dbReference>
<dbReference type="SUPFAM" id="SSF51011">
    <property type="entry name" value="Glycosyl hydrolase domain"/>
    <property type="match status" value="1"/>
</dbReference>
<accession>A0ABX0G173</accession>
<dbReference type="Gene3D" id="3.90.400.10">
    <property type="entry name" value="Oligo-1,6-glucosidase, Domain 2"/>
    <property type="match status" value="1"/>
</dbReference>
<dbReference type="EMBL" id="POVK01000055">
    <property type="protein sequence ID" value="NHA35091.1"/>
    <property type="molecule type" value="Genomic_DNA"/>
</dbReference>
<dbReference type="PANTHER" id="PTHR10357:SF217">
    <property type="entry name" value="TREHALOSE-6-PHOSPHATE HYDROLASE"/>
    <property type="match status" value="1"/>
</dbReference>
<sequence length="544" mass="63615">MAQQDWKKSVVYQIYPKSFNDTTGNGIGDIQGIIEKLDYLQFLGVDYLWITPIYDSPMNDNGYDIRDYYQVNAQFGSKSDLKKLVDAAHDRGLKIMLDIVINHTSTSHKWFKAAKASKGNSYRDYYFFRESQQGPPTNWVSKFGGNAWEYDQTTDSYYLHLFDVTQADLNWDNPDVRRELYKMINYWIDFGVDGFRFDVINLISKHALQDSEKTGKEYYTDGPHVHEYIHEMNRQTFGNKEMMTVGEMSSTTIEHCIKYTQPERQELNSVFNFHHLKVDYKEGEKWTNQKFDLQQLKKILMDWQTGIYEGGGWNAIFWCNHDQPRVVSRFGQDNNEEMRRRSAKTLAIVLHLLQGTPYIYQGEEIGMTDPHFQSIDQYRDVESINAYQEMRAAGYSEREILTILGQKSRDNSRTPMQWNADENAGFTTGTPWIDLSYNYKEINVQAALEDTSSILYTYKKLIELRHDCDIVTYGNVVPRYIEHEQLFVYERNYKEEKWLLVANMTSQKALLPDDLQLDGSIVMQNGIIEENIVAPYSVIVVAIR</sequence>
<feature type="domain" description="Glycosyl hydrolase family 13 catalytic" evidence="2">
    <location>
        <begin position="13"/>
        <end position="413"/>
    </location>
</feature>
<dbReference type="GO" id="GO:0008788">
    <property type="term" value="F:alpha,alpha-phosphotrehalase activity"/>
    <property type="evidence" value="ECO:0007669"/>
    <property type="project" value="UniProtKB-EC"/>
</dbReference>
<keyword evidence="4" id="KW-1185">Reference proteome</keyword>
<dbReference type="SUPFAM" id="SSF51445">
    <property type="entry name" value="(Trans)glycosidases"/>
    <property type="match status" value="1"/>
</dbReference>
<dbReference type="Gene3D" id="3.20.20.80">
    <property type="entry name" value="Glycosidases"/>
    <property type="match status" value="1"/>
</dbReference>
<evidence type="ECO:0000256" key="1">
    <source>
        <dbReference type="ARBA" id="ARBA00023295"/>
    </source>
</evidence>
<dbReference type="CDD" id="cd11333">
    <property type="entry name" value="AmyAc_SI_OligoGlu_DGase"/>
    <property type="match status" value="1"/>
</dbReference>
<dbReference type="NCBIfam" id="NF008183">
    <property type="entry name" value="PRK10933.1"/>
    <property type="match status" value="1"/>
</dbReference>
<organism evidence="3 4">
    <name type="scientific">Staphylococcus schleiferi</name>
    <dbReference type="NCBI Taxonomy" id="1295"/>
    <lineage>
        <taxon>Bacteria</taxon>
        <taxon>Bacillati</taxon>
        <taxon>Bacillota</taxon>
        <taxon>Bacilli</taxon>
        <taxon>Bacillales</taxon>
        <taxon>Staphylococcaceae</taxon>
        <taxon>Staphylococcus</taxon>
    </lineage>
</organism>
<dbReference type="SMART" id="SM00642">
    <property type="entry name" value="Aamy"/>
    <property type="match status" value="1"/>
</dbReference>
<evidence type="ECO:0000313" key="3">
    <source>
        <dbReference type="EMBL" id="NHA35091.1"/>
    </source>
</evidence>
<evidence type="ECO:0000313" key="4">
    <source>
        <dbReference type="Proteomes" id="UP000572988"/>
    </source>
</evidence>
<dbReference type="RefSeq" id="WP_037559368.1">
    <property type="nucleotide sequence ID" value="NZ_CABKRV010000002.1"/>
</dbReference>
<protein>
    <submittedName>
        <fullName evidence="3">Alpha,alpha-phosphotrehalase</fullName>
        <ecNumber evidence="3">3.2.1.93</ecNumber>
    </submittedName>
</protein>
<keyword evidence="1 3" id="KW-0326">Glycosidase</keyword>
<reference evidence="3 4" key="1">
    <citation type="submission" date="2018-01" db="EMBL/GenBank/DDBJ databases">
        <title>Complete genome sequence of Staphylococcus Scheliferi isolated from human.</title>
        <authorList>
            <person name="Abouelkhair M.A."/>
            <person name="Bemis D.A."/>
            <person name="Kania S.A."/>
        </authorList>
    </citation>
    <scope>NUCLEOTIDE SEQUENCE [LARGE SCALE GENOMIC DNA]</scope>
    <source>
        <strain evidence="3 4">ATCC 43808</strain>
    </source>
</reference>
<keyword evidence="3" id="KW-0378">Hydrolase</keyword>
<evidence type="ECO:0000259" key="2">
    <source>
        <dbReference type="SMART" id="SM00642"/>
    </source>
</evidence>
<dbReference type="GeneID" id="93791048"/>